<dbReference type="EMBL" id="KY487989">
    <property type="protein sequence ID" value="AUM62044.1"/>
    <property type="molecule type" value="Genomic_DNA"/>
</dbReference>
<gene>
    <name evidence="2" type="primary">Cap</name>
</gene>
<organism evidence="2">
    <name type="scientific">uncultured virus</name>
    <dbReference type="NCBI Taxonomy" id="340016"/>
    <lineage>
        <taxon>Viruses</taxon>
        <taxon>environmental samples</taxon>
    </lineage>
</organism>
<sequence length="306" mass="34839">MAYARSYGRRRYGVRRRYAGKRRFAPRRRPMRTRKTPRRMSRPRRKTILNVTSTKKMDTLMTVSNGGTHVVQMQPGKTASGVSATLWSPTALMLASPNVSSTSSRNAHSVFWRGVQENVSLKTDISDPFTWRRIVVELDTLPPDGTVGFAKYVQRSSEPEFGGVPPQPSLGMTGVFSYFRTGLLLTDAENSALQDALFRGVRNIDWVDATLASVDRQYRVLYDKTRVFRSPNDAGTIRRQKLWHGINKQCVYEDAERGAVTGGSEFPTLSRHGLKNIFIWDQFNTLPSGDLNIQLQYVAKRYWHEK</sequence>
<protein>
    <submittedName>
        <fullName evidence="2">Capsid</fullName>
    </submittedName>
</protein>
<evidence type="ECO:0000256" key="1">
    <source>
        <dbReference type="SAM" id="MobiDB-lite"/>
    </source>
</evidence>
<proteinExistence type="predicted"/>
<evidence type="ECO:0000313" key="2">
    <source>
        <dbReference type="EMBL" id="AUM62044.1"/>
    </source>
</evidence>
<feature type="region of interest" description="Disordered" evidence="1">
    <location>
        <begin position="14"/>
        <end position="45"/>
    </location>
</feature>
<reference evidence="2" key="1">
    <citation type="submission" date="2017-01" db="EMBL/GenBank/DDBJ databases">
        <title>High-throughput sequencing uncovers low homogeneity in the biogeography of single-stranded DNA viruses.</title>
        <authorList>
            <person name="Pearson V.M."/>
            <person name="Rokyta D.R."/>
        </authorList>
    </citation>
    <scope>NUCLEOTIDE SEQUENCE</scope>
</reference>
<name>A0A2K9LX05_9VIRU</name>
<accession>A0A2K9LX05</accession>